<dbReference type="Proteomes" id="UP000623687">
    <property type="component" value="Unassembled WGS sequence"/>
</dbReference>
<evidence type="ECO:0000313" key="2">
    <source>
        <dbReference type="Proteomes" id="UP000623687"/>
    </source>
</evidence>
<dbReference type="Gene3D" id="3.80.10.10">
    <property type="entry name" value="Ribonuclease Inhibitor"/>
    <property type="match status" value="1"/>
</dbReference>
<organism evidence="1 2">
    <name type="scientific">Pleurotus ostreatus</name>
    <name type="common">Oyster mushroom</name>
    <name type="synonym">White-rot fungus</name>
    <dbReference type="NCBI Taxonomy" id="5322"/>
    <lineage>
        <taxon>Eukaryota</taxon>
        <taxon>Fungi</taxon>
        <taxon>Dikarya</taxon>
        <taxon>Basidiomycota</taxon>
        <taxon>Agaricomycotina</taxon>
        <taxon>Agaricomycetes</taxon>
        <taxon>Agaricomycetidae</taxon>
        <taxon>Agaricales</taxon>
        <taxon>Pleurotineae</taxon>
        <taxon>Pleurotaceae</taxon>
        <taxon>Pleurotus</taxon>
    </lineage>
</organism>
<gene>
    <name evidence="1" type="ORF">PC9H_008795</name>
</gene>
<dbReference type="RefSeq" id="XP_036629731.1">
    <property type="nucleotide sequence ID" value="XM_036778303.1"/>
</dbReference>
<dbReference type="OrthoDB" id="2903704at2759"/>
<sequence>MTLLLPFSAEPVPSLQKKHALRINTFPAEITNNIASHLDDPRDVLAFASSCSEIYTNLMPHQIRAQVIACDMRRSTVWTMLEESSEVALNYKTLNVFREWPDSNYVLPLDNLDTDYNVAEEIAGYWSGDVETQVEYEETMREALKKMKNLSNIRWEMPEPPQRRLLNALRFNSWNLTSLSFELSHAYNDKTYLDFFQFISHSCRNLKSFSMNLRLGAQDVPVSAFLTKAYWPRLERLTLRTPSCPGFALDHFLQRHRHILYLELERFLDVCYPIGLQELYVWDSVALGVQPAKRLYILALYVHLSSSFDIGPPPYVEYLQYATRLERLVINSEVALQTLIQLTEYTPHLLKLHAIIKLHNNVGTLREVKQLCTNLPRLTHLGYITLINEDPEDATDIVVDIAEAFQKLMFIRVAPSPPCGNMRTAQNGDWYTVVRDVRGHVKRYSKTEDTLCGVACRQWGKIPWGAM</sequence>
<dbReference type="EMBL" id="JACETU010000006">
    <property type="protein sequence ID" value="KAF7426427.1"/>
    <property type="molecule type" value="Genomic_DNA"/>
</dbReference>
<dbReference type="AlphaFoldDB" id="A0A8H6ZRU0"/>
<name>A0A8H6ZRU0_PLEOS</name>
<reference evidence="1" key="1">
    <citation type="submission" date="2019-07" db="EMBL/GenBank/DDBJ databases">
        <authorList>
            <person name="Palmer J.M."/>
        </authorList>
    </citation>
    <scope>NUCLEOTIDE SEQUENCE</scope>
    <source>
        <strain evidence="1">PC9</strain>
    </source>
</reference>
<keyword evidence="2" id="KW-1185">Reference proteome</keyword>
<dbReference type="SUPFAM" id="SSF52047">
    <property type="entry name" value="RNI-like"/>
    <property type="match status" value="1"/>
</dbReference>
<dbReference type="InterPro" id="IPR032675">
    <property type="entry name" value="LRR_dom_sf"/>
</dbReference>
<dbReference type="GeneID" id="59378613"/>
<proteinExistence type="predicted"/>
<comment type="caution">
    <text evidence="1">The sequence shown here is derived from an EMBL/GenBank/DDBJ whole genome shotgun (WGS) entry which is preliminary data.</text>
</comment>
<evidence type="ECO:0000313" key="1">
    <source>
        <dbReference type="EMBL" id="KAF7426427.1"/>
    </source>
</evidence>
<dbReference type="VEuPathDB" id="FungiDB:PC9H_008795"/>
<accession>A0A8H6ZRU0</accession>
<protein>
    <submittedName>
        <fullName evidence="1">Uncharacterized protein</fullName>
    </submittedName>
</protein>